<evidence type="ECO:0000313" key="2">
    <source>
        <dbReference type="Proteomes" id="UP000828390"/>
    </source>
</evidence>
<reference evidence="1" key="1">
    <citation type="journal article" date="2019" name="bioRxiv">
        <title>The Genome of the Zebra Mussel, Dreissena polymorpha: A Resource for Invasive Species Research.</title>
        <authorList>
            <person name="McCartney M.A."/>
            <person name="Auch B."/>
            <person name="Kono T."/>
            <person name="Mallez S."/>
            <person name="Zhang Y."/>
            <person name="Obille A."/>
            <person name="Becker A."/>
            <person name="Abrahante J.E."/>
            <person name="Garbe J."/>
            <person name="Badalamenti J.P."/>
            <person name="Herman A."/>
            <person name="Mangelson H."/>
            <person name="Liachko I."/>
            <person name="Sullivan S."/>
            <person name="Sone E.D."/>
            <person name="Koren S."/>
            <person name="Silverstein K.A.T."/>
            <person name="Beckman K.B."/>
            <person name="Gohl D.M."/>
        </authorList>
    </citation>
    <scope>NUCLEOTIDE SEQUENCE</scope>
    <source>
        <strain evidence="1">Duluth1</strain>
        <tissue evidence="1">Whole animal</tissue>
    </source>
</reference>
<name>A0A9D4GXG0_DREPO</name>
<organism evidence="1 2">
    <name type="scientific">Dreissena polymorpha</name>
    <name type="common">Zebra mussel</name>
    <name type="synonym">Mytilus polymorpha</name>
    <dbReference type="NCBI Taxonomy" id="45954"/>
    <lineage>
        <taxon>Eukaryota</taxon>
        <taxon>Metazoa</taxon>
        <taxon>Spiralia</taxon>
        <taxon>Lophotrochozoa</taxon>
        <taxon>Mollusca</taxon>
        <taxon>Bivalvia</taxon>
        <taxon>Autobranchia</taxon>
        <taxon>Heteroconchia</taxon>
        <taxon>Euheterodonta</taxon>
        <taxon>Imparidentia</taxon>
        <taxon>Neoheterodontei</taxon>
        <taxon>Myida</taxon>
        <taxon>Dreissenoidea</taxon>
        <taxon>Dreissenidae</taxon>
        <taxon>Dreissena</taxon>
    </lineage>
</organism>
<proteinExistence type="predicted"/>
<dbReference type="Proteomes" id="UP000828390">
    <property type="component" value="Unassembled WGS sequence"/>
</dbReference>
<dbReference type="EMBL" id="JAIWYP010000005">
    <property type="protein sequence ID" value="KAH3823440.1"/>
    <property type="molecule type" value="Genomic_DNA"/>
</dbReference>
<accession>A0A9D4GXG0</accession>
<comment type="caution">
    <text evidence="1">The sequence shown here is derived from an EMBL/GenBank/DDBJ whole genome shotgun (WGS) entry which is preliminary data.</text>
</comment>
<keyword evidence="2" id="KW-1185">Reference proteome</keyword>
<protein>
    <submittedName>
        <fullName evidence="1">Uncharacterized protein</fullName>
    </submittedName>
</protein>
<reference evidence="1" key="2">
    <citation type="submission" date="2020-11" db="EMBL/GenBank/DDBJ databases">
        <authorList>
            <person name="McCartney M.A."/>
            <person name="Auch B."/>
            <person name="Kono T."/>
            <person name="Mallez S."/>
            <person name="Becker A."/>
            <person name="Gohl D.M."/>
            <person name="Silverstein K.A.T."/>
            <person name="Koren S."/>
            <person name="Bechman K.B."/>
            <person name="Herman A."/>
            <person name="Abrahante J.E."/>
            <person name="Garbe J."/>
        </authorList>
    </citation>
    <scope>NUCLEOTIDE SEQUENCE</scope>
    <source>
        <strain evidence="1">Duluth1</strain>
        <tissue evidence="1">Whole animal</tissue>
    </source>
</reference>
<gene>
    <name evidence="1" type="ORF">DPMN_125239</name>
</gene>
<sequence length="57" mass="6435">MQIERGTTALYVSSNGDTYVRTRLLNFYLDTDTAVGGLSIWVSIDSNAFFQVVYHDI</sequence>
<evidence type="ECO:0000313" key="1">
    <source>
        <dbReference type="EMBL" id="KAH3823440.1"/>
    </source>
</evidence>
<dbReference type="AlphaFoldDB" id="A0A9D4GXG0"/>